<keyword evidence="2" id="KW-1185">Reference proteome</keyword>
<reference evidence="1" key="3">
    <citation type="submission" date="2025-09" db="UniProtKB">
        <authorList>
            <consortium name="Ensembl"/>
        </authorList>
    </citation>
    <scope>IDENTIFICATION</scope>
</reference>
<reference evidence="2" key="1">
    <citation type="journal article" date="2018" name="PLoS ONE">
        <title>Chinook salmon (Oncorhynchus tshawytscha) genome and transcriptome.</title>
        <authorList>
            <person name="Christensen K.A."/>
            <person name="Leong J.S."/>
            <person name="Sakhrani D."/>
            <person name="Biagi C.A."/>
            <person name="Minkley D.R."/>
            <person name="Withler R.E."/>
            <person name="Rondeau E.B."/>
            <person name="Koop B.F."/>
            <person name="Devlin R.H."/>
        </authorList>
    </citation>
    <scope>NUCLEOTIDE SEQUENCE [LARGE SCALE GENOMIC DNA]</scope>
</reference>
<protein>
    <submittedName>
        <fullName evidence="1">Uncharacterized protein</fullName>
    </submittedName>
</protein>
<name>A0AAZ3QHX3_ONCTS</name>
<dbReference type="Proteomes" id="UP000694402">
    <property type="component" value="Unassembled WGS sequence"/>
</dbReference>
<accession>A0AAZ3QHX3</accession>
<reference evidence="1" key="2">
    <citation type="submission" date="2025-08" db="UniProtKB">
        <authorList>
            <consortium name="Ensembl"/>
        </authorList>
    </citation>
    <scope>IDENTIFICATION</scope>
</reference>
<dbReference type="AlphaFoldDB" id="A0AAZ3QHX3"/>
<sequence>MLACSRHFCKSSADTLGFFLNLIEHSALCFCSHLCSMATPRESSNSSELSQFIDNLSYRGLMNIKAFRDTFVTLSSLCKSTILNHYVSHS</sequence>
<dbReference type="GeneTree" id="ENSGT01010000228986"/>
<organism evidence="1 2">
    <name type="scientific">Oncorhynchus tshawytscha</name>
    <name type="common">Chinook salmon</name>
    <name type="synonym">Salmo tshawytscha</name>
    <dbReference type="NCBI Taxonomy" id="74940"/>
    <lineage>
        <taxon>Eukaryota</taxon>
        <taxon>Metazoa</taxon>
        <taxon>Chordata</taxon>
        <taxon>Craniata</taxon>
        <taxon>Vertebrata</taxon>
        <taxon>Euteleostomi</taxon>
        <taxon>Actinopterygii</taxon>
        <taxon>Neopterygii</taxon>
        <taxon>Teleostei</taxon>
        <taxon>Protacanthopterygii</taxon>
        <taxon>Salmoniformes</taxon>
        <taxon>Salmonidae</taxon>
        <taxon>Salmoninae</taxon>
        <taxon>Oncorhynchus</taxon>
    </lineage>
</organism>
<evidence type="ECO:0000313" key="2">
    <source>
        <dbReference type="Proteomes" id="UP000694402"/>
    </source>
</evidence>
<dbReference type="Ensembl" id="ENSOTST00005180022.1">
    <property type="protein sequence ID" value="ENSOTSP00005128922.1"/>
    <property type="gene ID" value="ENSOTSG00005078173.1"/>
</dbReference>
<proteinExistence type="predicted"/>
<evidence type="ECO:0000313" key="1">
    <source>
        <dbReference type="Ensembl" id="ENSOTSP00005128922.1"/>
    </source>
</evidence>